<dbReference type="GO" id="GO:0009267">
    <property type="term" value="P:cellular response to starvation"/>
    <property type="evidence" value="ECO:0007669"/>
    <property type="project" value="Ensembl"/>
</dbReference>
<evidence type="ECO:0000256" key="6">
    <source>
        <dbReference type="ARBA" id="ARBA00022729"/>
    </source>
</evidence>
<dbReference type="Pfam" id="PF21222">
    <property type="entry name" value="Lamp2_2nd"/>
    <property type="match status" value="1"/>
</dbReference>
<dbReference type="Gene3D" id="2.40.160.110">
    <property type="match status" value="2"/>
</dbReference>
<dbReference type="GO" id="GO:0044754">
    <property type="term" value="C:autolysosome"/>
    <property type="evidence" value="ECO:0007669"/>
    <property type="project" value="Ensembl"/>
</dbReference>
<keyword evidence="8" id="KW-1133">Transmembrane helix</keyword>
<dbReference type="OMA" id="CHPQTAQ"/>
<evidence type="ECO:0000256" key="1">
    <source>
        <dbReference type="ARBA" id="ARBA00004251"/>
    </source>
</evidence>
<dbReference type="Ensembl" id="ENSCPBT00000020681.1">
    <property type="protein sequence ID" value="ENSCPBP00000017489.1"/>
    <property type="gene ID" value="ENSCPBG00000012822.1"/>
</dbReference>
<comment type="similarity">
    <text evidence="16">Belongs to the LAMP family.</text>
</comment>
<dbReference type="GO" id="GO:0005886">
    <property type="term" value="C:plasma membrane"/>
    <property type="evidence" value="ECO:0007669"/>
    <property type="project" value="UniProtKB-SubCell"/>
</dbReference>
<dbReference type="Proteomes" id="UP000694380">
    <property type="component" value="Unplaced"/>
</dbReference>
<dbReference type="AlphaFoldDB" id="A0A8C3HFZ5"/>
<dbReference type="GO" id="GO:0031088">
    <property type="term" value="C:platelet dense granule membrane"/>
    <property type="evidence" value="ECO:0007669"/>
    <property type="project" value="Ensembl"/>
</dbReference>
<keyword evidence="7" id="KW-0967">Endosome</keyword>
<reference evidence="17" key="1">
    <citation type="submission" date="2025-08" db="UniProtKB">
        <authorList>
            <consortium name="Ensembl"/>
        </authorList>
    </citation>
    <scope>IDENTIFICATION</scope>
</reference>
<keyword evidence="9" id="KW-0072">Autophagy</keyword>
<dbReference type="InterPro" id="IPR048524">
    <property type="entry name" value="Lamp2-like_TM"/>
</dbReference>
<dbReference type="GO" id="GO:0070062">
    <property type="term" value="C:extracellular exosome"/>
    <property type="evidence" value="ECO:0007669"/>
    <property type="project" value="Ensembl"/>
</dbReference>
<dbReference type="GO" id="GO:0061740">
    <property type="term" value="P:protein targeting to lysosome involved in chaperone-mediated autophagy"/>
    <property type="evidence" value="ECO:0007669"/>
    <property type="project" value="Ensembl"/>
</dbReference>
<name>A0A8C3HFZ5_CHRPI</name>
<evidence type="ECO:0000256" key="3">
    <source>
        <dbReference type="ARBA" id="ARBA00004652"/>
    </source>
</evidence>
<keyword evidence="4" id="KW-1003">Cell membrane</keyword>
<keyword evidence="14" id="KW-0968">Cytoplasmic vesicle</keyword>
<keyword evidence="10 16" id="KW-0472">Membrane</keyword>
<gene>
    <name evidence="17" type="primary">LAMP2</name>
</gene>
<dbReference type="GO" id="GO:1902600">
    <property type="term" value="P:proton transmembrane transport"/>
    <property type="evidence" value="ECO:0007669"/>
    <property type="project" value="Ensembl"/>
</dbReference>
<dbReference type="GO" id="GO:0050821">
    <property type="term" value="P:protein stabilization"/>
    <property type="evidence" value="ECO:0007669"/>
    <property type="project" value="Ensembl"/>
</dbReference>
<dbReference type="GO" id="GO:0030670">
    <property type="term" value="C:phagocytic vesicle membrane"/>
    <property type="evidence" value="ECO:0007669"/>
    <property type="project" value="Ensembl"/>
</dbReference>
<dbReference type="RefSeq" id="XP_005307465.1">
    <property type="nucleotide sequence ID" value="XM_005307408.5"/>
</dbReference>
<evidence type="ECO:0000256" key="5">
    <source>
        <dbReference type="ARBA" id="ARBA00022692"/>
    </source>
</evidence>
<evidence type="ECO:0000256" key="11">
    <source>
        <dbReference type="ARBA" id="ARBA00023157"/>
    </source>
</evidence>
<proteinExistence type="inferred from homology"/>
<dbReference type="GO" id="GO:0019899">
    <property type="term" value="F:enzyme binding"/>
    <property type="evidence" value="ECO:0007669"/>
    <property type="project" value="Ensembl"/>
</dbReference>
<evidence type="ECO:0000256" key="10">
    <source>
        <dbReference type="ARBA" id="ARBA00023136"/>
    </source>
</evidence>
<evidence type="ECO:0000256" key="9">
    <source>
        <dbReference type="ARBA" id="ARBA00023006"/>
    </source>
</evidence>
<evidence type="ECO:0000256" key="2">
    <source>
        <dbReference type="ARBA" id="ARBA00004530"/>
    </source>
</evidence>
<evidence type="ECO:0000313" key="18">
    <source>
        <dbReference type="Proteomes" id="UP000694380"/>
    </source>
</evidence>
<dbReference type="InterPro" id="IPR002000">
    <property type="entry name" value="Lysosome-assoc_membr_glycop"/>
</dbReference>
<dbReference type="PROSITE" id="PS00310">
    <property type="entry name" value="LAMP_1"/>
    <property type="match status" value="1"/>
</dbReference>
<dbReference type="GO" id="GO:0035752">
    <property type="term" value="P:lysosomal lumen pH elevation"/>
    <property type="evidence" value="ECO:0007669"/>
    <property type="project" value="Ensembl"/>
</dbReference>
<evidence type="ECO:0000256" key="4">
    <source>
        <dbReference type="ARBA" id="ARBA00022475"/>
    </source>
</evidence>
<feature type="disulfide bond" evidence="16">
    <location>
        <begin position="356"/>
        <end position="393"/>
    </location>
</feature>
<evidence type="ECO:0000313" key="17">
    <source>
        <dbReference type="Ensembl" id="ENSCPBP00000017489.1"/>
    </source>
</evidence>
<keyword evidence="13 16" id="KW-0458">Lysosome</keyword>
<dbReference type="GO" id="GO:0005765">
    <property type="term" value="C:lysosomal membrane"/>
    <property type="evidence" value="ECO:0007669"/>
    <property type="project" value="UniProtKB-SubCell"/>
</dbReference>
<evidence type="ECO:0000256" key="14">
    <source>
        <dbReference type="ARBA" id="ARBA00023329"/>
    </source>
</evidence>
<organism evidence="17 18">
    <name type="scientific">Chrysemys picta bellii</name>
    <name type="common">Western painted turtle</name>
    <name type="synonym">Emys bellii</name>
    <dbReference type="NCBI Taxonomy" id="8478"/>
    <lineage>
        <taxon>Eukaryota</taxon>
        <taxon>Metazoa</taxon>
        <taxon>Chordata</taxon>
        <taxon>Craniata</taxon>
        <taxon>Vertebrata</taxon>
        <taxon>Euteleostomi</taxon>
        <taxon>Archelosauria</taxon>
        <taxon>Testudinata</taxon>
        <taxon>Testudines</taxon>
        <taxon>Cryptodira</taxon>
        <taxon>Durocryptodira</taxon>
        <taxon>Testudinoidea</taxon>
        <taxon>Emydidae</taxon>
        <taxon>Chrysemys</taxon>
    </lineage>
</organism>
<dbReference type="GO" id="GO:0019904">
    <property type="term" value="F:protein domain specific binding"/>
    <property type="evidence" value="ECO:0007669"/>
    <property type="project" value="Ensembl"/>
</dbReference>
<dbReference type="GO" id="GO:0160020">
    <property type="term" value="P:positive regulation of ferroptosis"/>
    <property type="evidence" value="ECO:0007669"/>
    <property type="project" value="Ensembl"/>
</dbReference>
<dbReference type="KEGG" id="cpic:101933750"/>
<evidence type="ECO:0000256" key="8">
    <source>
        <dbReference type="ARBA" id="ARBA00022989"/>
    </source>
</evidence>
<dbReference type="GO" id="GO:0000421">
    <property type="term" value="C:autophagosome membrane"/>
    <property type="evidence" value="ECO:0007669"/>
    <property type="project" value="Ensembl"/>
</dbReference>
<dbReference type="GO" id="GO:0097352">
    <property type="term" value="P:autophagosome maturation"/>
    <property type="evidence" value="ECO:0007669"/>
    <property type="project" value="Ensembl"/>
</dbReference>
<dbReference type="GO" id="GO:0030674">
    <property type="term" value="F:protein-macromolecule adaptor activity"/>
    <property type="evidence" value="ECO:0007669"/>
    <property type="project" value="Ensembl"/>
</dbReference>
<evidence type="ECO:0000256" key="15">
    <source>
        <dbReference type="ARBA" id="ARBA00074380"/>
    </source>
</evidence>
<dbReference type="InterPro" id="IPR018134">
    <property type="entry name" value="LAMP_CS"/>
</dbReference>
<dbReference type="GO" id="GO:0031902">
    <property type="term" value="C:late endosome membrane"/>
    <property type="evidence" value="ECO:0007669"/>
    <property type="project" value="Ensembl"/>
</dbReference>
<dbReference type="PRINTS" id="PR00336">
    <property type="entry name" value="LYSASSOCTDMP"/>
</dbReference>
<dbReference type="CTD" id="3920"/>
<accession>A0A8C3HFZ5</accession>
<sequence>MATRSRCPRPLSLPCCCLLLLALGSPGFFQSHAVEVDVKDLSNNTCIYAKWMMSFLIKYETNSSEYKNATLKPSTNVTHDGSICGNNTHAPLLAIQFGAGHSWSINFTKTNETYQGNIISFTYNTNDAAFKDAKTKGPITIVVNDTMHPVQLNTVYKCHHLDSIEVANVSLFFWNVILQAFVQNGTVSKHDSTCEADKSTVAPTTIANLTTTVANLTTAPITTASSPLPTTTSKPVEKPLIGNYSLKDGDKTCLLATMGLQLNVSQEPVLININPKTTNVTGSCGNTSAILRLSDSNRTFIDFTFAVKNTSANTQRFYLKEVNITVIRSINGSEPFNAGNNNLSIWDTFLGSSYMCQKEQTVLVTEDLQIHTFDLRIQPFKVQDNKYAKAEECFADSDLNFLIPIAVGVALGFLIILVFISYVIGRRKSRTGYQSV</sequence>
<comment type="caution">
    <text evidence="16">Lacks conserved residue(s) required for the propagation of feature annotation.</text>
</comment>
<reference evidence="17" key="2">
    <citation type="submission" date="2025-09" db="UniProtKB">
        <authorList>
            <consortium name="Ensembl"/>
        </authorList>
    </citation>
    <scope>IDENTIFICATION</scope>
</reference>
<dbReference type="InterPro" id="IPR048528">
    <property type="entry name" value="Lamp2-like_luminal"/>
</dbReference>
<keyword evidence="6" id="KW-0732">Signal</keyword>
<dbReference type="GO" id="GO:0007042">
    <property type="term" value="P:lysosomal lumen acidification"/>
    <property type="evidence" value="ECO:0007669"/>
    <property type="project" value="Ensembl"/>
</dbReference>
<dbReference type="GeneTree" id="ENSGT00950000182899"/>
<keyword evidence="11 16" id="KW-1015">Disulfide bond</keyword>
<protein>
    <recommendedName>
        <fullName evidence="15">Lysosome-associated membrane glycoprotein 2</fullName>
    </recommendedName>
</protein>
<dbReference type="PANTHER" id="PTHR11506:SF6">
    <property type="entry name" value="LYSOSOME-ASSOCIATED MEMBRANE GLYCOPROTEIN 2"/>
    <property type="match status" value="1"/>
</dbReference>
<keyword evidence="5 16" id="KW-0812">Transmembrane</keyword>
<feature type="disulfide bond" evidence="16">
    <location>
        <begin position="158"/>
        <end position="194"/>
    </location>
</feature>
<evidence type="ECO:0000256" key="13">
    <source>
        <dbReference type="ARBA" id="ARBA00023228"/>
    </source>
</evidence>
<keyword evidence="12" id="KW-0325">Glycoprotein</keyword>
<dbReference type="GO" id="GO:0046716">
    <property type="term" value="P:muscle cell cellular homeostasis"/>
    <property type="evidence" value="ECO:0007669"/>
    <property type="project" value="Ensembl"/>
</dbReference>
<keyword evidence="18" id="KW-1185">Reference proteome</keyword>
<dbReference type="PROSITE" id="PS51407">
    <property type="entry name" value="LAMP_3"/>
    <property type="match status" value="1"/>
</dbReference>
<dbReference type="GeneID" id="101933750"/>
<dbReference type="GO" id="GO:1905146">
    <property type="term" value="P:lysosomal protein catabolic process"/>
    <property type="evidence" value="ECO:0007669"/>
    <property type="project" value="Ensembl"/>
</dbReference>
<evidence type="ECO:0000256" key="7">
    <source>
        <dbReference type="ARBA" id="ARBA00022753"/>
    </source>
</evidence>
<evidence type="ECO:0000256" key="16">
    <source>
        <dbReference type="PROSITE-ProRule" id="PRU00740"/>
    </source>
</evidence>
<comment type="subcellular location">
    <subcellularLocation>
        <location evidence="1">Cell membrane</location>
        <topology evidence="1">Single-pass type I membrane protein</topology>
    </subcellularLocation>
    <subcellularLocation>
        <location evidence="3">Cytoplasmic vesicle</location>
        <location evidence="3">Autophagosome membrane</location>
    </subcellularLocation>
    <subcellularLocation>
        <location evidence="2">Endosome membrane</location>
        <topology evidence="2">Single-pass type I membrane protein</topology>
    </subcellularLocation>
    <subcellularLocation>
        <location evidence="16">Lysosome membrane</location>
        <topology evidence="16">Single-pass type I membrane protein</topology>
    </subcellularLocation>
</comment>
<dbReference type="OrthoDB" id="6232933at2759"/>
<dbReference type="GO" id="GO:0008200">
    <property type="term" value="F:ion channel inhibitor activity"/>
    <property type="evidence" value="ECO:0007669"/>
    <property type="project" value="Ensembl"/>
</dbReference>
<dbReference type="PANTHER" id="PTHR11506">
    <property type="entry name" value="LYSOSOME-ASSOCIATED MEMBRANE GLYCOPROTEIN"/>
    <property type="match status" value="1"/>
</dbReference>
<dbReference type="Pfam" id="PF01299">
    <property type="entry name" value="Lamp2-like_luminal"/>
    <property type="match status" value="1"/>
</dbReference>
<evidence type="ECO:0000256" key="12">
    <source>
        <dbReference type="ARBA" id="ARBA00023180"/>
    </source>
</evidence>
<dbReference type="FunFam" id="2.40.160.110:FF:000001">
    <property type="entry name" value="lysosome-associated membrane glycoprotein 2 isoform X2"/>
    <property type="match status" value="1"/>
</dbReference>